<accession>A0A4Q0XTC6</accession>
<dbReference type="SUPFAM" id="SSF56954">
    <property type="entry name" value="Outer membrane efflux proteins (OEP)"/>
    <property type="match status" value="1"/>
</dbReference>
<feature type="coiled-coil region" evidence="1">
    <location>
        <begin position="132"/>
        <end position="197"/>
    </location>
</feature>
<keyword evidence="1" id="KW-0175">Coiled coil</keyword>
<feature type="chain" id="PRO_5020613869" description="TolC family protein" evidence="2">
    <location>
        <begin position="22"/>
        <end position="392"/>
    </location>
</feature>
<sequence>MRFLKSKTLLTTLLLCSSLLASDDEQILSNDRLKLFDLSKEQVQEDAAKLQKDWINPVTYKLSRTYNEQTNPLKSTITVNQPIFKSGGIYEAIQYANSVEKYSNLDIDLQKKAMIKDATALLFEIHKMNYTLKKQELLVANANLDIMRKREQVMSGLLDASYLDNAILDANTAKNTLIDLEYQNKELINNFNNLASQPYQKFSLPVFDVVKDEEFLNNNLNIQLAKEDIEKKDHLSFMTISQYLPTINFTYDYTKYHDKDGDLTLKEQNETIGLNVTLPLDVRFLNDIQSARIDYLKSRITHNTTILEETNYYKTQMAKIEKIEAKDEIAKEDYKLYDSLLNDITQAVKAGLNAQADLDTLQNSKQIKAYDIEILKLERQIELLDVYARINR</sequence>
<dbReference type="Proteomes" id="UP000290657">
    <property type="component" value="Unassembled WGS sequence"/>
</dbReference>
<proteinExistence type="predicted"/>
<evidence type="ECO:0000256" key="2">
    <source>
        <dbReference type="SAM" id="SignalP"/>
    </source>
</evidence>
<name>A0A4Q0XTC6_9BACT</name>
<dbReference type="OrthoDB" id="5372263at2"/>
<dbReference type="Gene3D" id="1.20.1600.10">
    <property type="entry name" value="Outer membrane efflux proteins (OEP)"/>
    <property type="match status" value="1"/>
</dbReference>
<evidence type="ECO:0000313" key="4">
    <source>
        <dbReference type="Proteomes" id="UP000290657"/>
    </source>
</evidence>
<dbReference type="GO" id="GO:0015562">
    <property type="term" value="F:efflux transmembrane transporter activity"/>
    <property type="evidence" value="ECO:0007669"/>
    <property type="project" value="InterPro"/>
</dbReference>
<organism evidence="3 4">
    <name type="scientific">Candidatus Marinarcus aquaticus</name>
    <dbReference type="NCBI Taxonomy" id="2044504"/>
    <lineage>
        <taxon>Bacteria</taxon>
        <taxon>Pseudomonadati</taxon>
        <taxon>Campylobacterota</taxon>
        <taxon>Epsilonproteobacteria</taxon>
        <taxon>Campylobacterales</taxon>
        <taxon>Arcobacteraceae</taxon>
        <taxon>Candidatus Marinarcus</taxon>
    </lineage>
</organism>
<keyword evidence="4" id="KW-1185">Reference proteome</keyword>
<reference evidence="3 4" key="1">
    <citation type="submission" date="2017-10" db="EMBL/GenBank/DDBJ databases">
        <title>Genomics of the genus Arcobacter.</title>
        <authorList>
            <person name="Perez-Cataluna A."/>
            <person name="Figueras M.J."/>
        </authorList>
    </citation>
    <scope>NUCLEOTIDE SEQUENCE [LARGE SCALE GENOMIC DNA]</scope>
    <source>
        <strain evidence="3 4">CECT 8987</strain>
    </source>
</reference>
<gene>
    <name evidence="3" type="ORF">CRV04_08440</name>
</gene>
<protein>
    <recommendedName>
        <fullName evidence="5">TolC family protein</fullName>
    </recommendedName>
</protein>
<dbReference type="AlphaFoldDB" id="A0A4Q0XTC6"/>
<dbReference type="RefSeq" id="WP_128996409.1">
    <property type="nucleotide sequence ID" value="NZ_PDKN01000005.1"/>
</dbReference>
<keyword evidence="2" id="KW-0732">Signal</keyword>
<evidence type="ECO:0000256" key="1">
    <source>
        <dbReference type="SAM" id="Coils"/>
    </source>
</evidence>
<evidence type="ECO:0000313" key="3">
    <source>
        <dbReference type="EMBL" id="RXJ56435.1"/>
    </source>
</evidence>
<dbReference type="EMBL" id="PDKN01000005">
    <property type="protein sequence ID" value="RXJ56435.1"/>
    <property type="molecule type" value="Genomic_DNA"/>
</dbReference>
<comment type="caution">
    <text evidence="3">The sequence shown here is derived from an EMBL/GenBank/DDBJ whole genome shotgun (WGS) entry which is preliminary data.</text>
</comment>
<evidence type="ECO:0008006" key="5">
    <source>
        <dbReference type="Google" id="ProtNLM"/>
    </source>
</evidence>
<feature type="signal peptide" evidence="2">
    <location>
        <begin position="1"/>
        <end position="21"/>
    </location>
</feature>